<dbReference type="Proteomes" id="UP001055879">
    <property type="component" value="Linkage Group LG18"/>
</dbReference>
<reference evidence="2" key="1">
    <citation type="journal article" date="2022" name="Mol. Ecol. Resour.">
        <title>The genomes of chicory, endive, great burdock and yacon provide insights into Asteraceae palaeo-polyploidization history and plant inulin production.</title>
        <authorList>
            <person name="Fan W."/>
            <person name="Wang S."/>
            <person name="Wang H."/>
            <person name="Wang A."/>
            <person name="Jiang F."/>
            <person name="Liu H."/>
            <person name="Zhao H."/>
            <person name="Xu D."/>
            <person name="Zhang Y."/>
        </authorList>
    </citation>
    <scope>NUCLEOTIDE SEQUENCE [LARGE SCALE GENOMIC DNA]</scope>
    <source>
        <strain evidence="2">cv. Niubang</strain>
    </source>
</reference>
<comment type="caution">
    <text evidence="1">The sequence shown here is derived from an EMBL/GenBank/DDBJ whole genome shotgun (WGS) entry which is preliminary data.</text>
</comment>
<keyword evidence="2" id="KW-1185">Reference proteome</keyword>
<sequence length="1210" mass="137443">MENLSLVCGGLGIIEEDDDGNQIGYAPGEYCLDNLKDLLRFLRRDDPETREVFKQVCKWNTVGKDILPIIQHCQSDTTLVLNAVKVLVFLTMPIEPTSKDIPQQIEYLWGLKSLITFSHAVPVIITLLENPLEHLQGDLFTEDDWKLVQLVVTLFRNILAVQDVSMQQRVAGSASEFILIRDRFLKLLFEENVMDLILVLTQHVGGSCGIFRQDNLLLLETFYYIYKDQVPELIARAHLDASIKVEGEAEATATDLMSLMEEEKAKRRQTILCNGGSRSQFSGSFTRLTMDGSKVLVKGNPCSDSHDTLLKGHKNQHGSSKKTLWDSGRMPTTNKSILWLLHDFTNQFLSGGYNVLMQSIREDIEKERHAIENNDVVSFFQVAEFVMSFQHHKLLSSKPDAEVSISESFGDRDADSTFFEGNICGSISETMNESMFLLVISKWRTAFEGLKETNNYKFLSAAGSLTKIMIHMLDLVLKLSPEDSKEPQTARVLLYKLFYDQTDQGMTYFLFNLIKSFNSHRQPKSDLADLVETIHIVIRLMENLQARGTLRVAKKSRKKRKKKASTTNKDANDADQDTVPQGNFTSGGEQTESVSMPVKEMSRGSSVDKNGDEDIVPGESDQHDVTKLETQGIEPECNVQEMENSKCGNTNDAYVSDVSSADEQLDAKNEVDFKVSSLVSSLANNTIIQNLCWLLKFYKSNSIRTNHYIICALRRICEDMELSPMLYQLSLLNIFHCILEEQKLTPCKEYENIVLFLTSLVRRMLRKMKSYPLLFVEVLFWKTRKECHYINCESMLQDLGKMRDKHRRQGDDIQHGNIGEVGTFGRNGWVRKSIADALGDDEADVVVPDWRDDDQSEENPDDAWIQKTLKKRNLDVGEETESINEGTNTMEEFNNEHPIQHKHDRVRKRLKPLVVDDALEEKLKELYEKYKDCPDLSHRIVAELNLEVSPAQISKKLKQMGFKFPSKRRMTGMNVSNIHDKDTEAAPQQPLLIRKRVGAFSEEKEMKIKTLFEQFKDHKKCSHMIASALDGDGTFTAAQISRKLRQLGLRLRKQKAGDNVHLKDEDGNDFPTEDAAESDGETLLSIKKRSKKKQNLVPTEEKSDQDNDKLLDDLDDIILSSAFRNIGNRLSQTRTAESQADLPTNGEIEAAGEQDAMMTETPDNMQDYQVTDDLADEVMDFGNDASPVTSQKASGSRRKLRMVIDPDDED</sequence>
<gene>
    <name evidence="1" type="ORF">L6452_43611</name>
</gene>
<evidence type="ECO:0000313" key="2">
    <source>
        <dbReference type="Proteomes" id="UP001055879"/>
    </source>
</evidence>
<dbReference type="EMBL" id="CM042064">
    <property type="protein sequence ID" value="KAI3664996.1"/>
    <property type="molecule type" value="Genomic_DNA"/>
</dbReference>
<name>A0ACB8XDW3_ARCLA</name>
<protein>
    <submittedName>
        <fullName evidence="1">Uncharacterized protein</fullName>
    </submittedName>
</protein>
<reference evidence="1 2" key="2">
    <citation type="journal article" date="2022" name="Mol. Ecol. Resour.">
        <title>The genomes of chicory, endive, great burdock and yacon provide insights into Asteraceae paleo-polyploidization history and plant inulin production.</title>
        <authorList>
            <person name="Fan W."/>
            <person name="Wang S."/>
            <person name="Wang H."/>
            <person name="Wang A."/>
            <person name="Jiang F."/>
            <person name="Liu H."/>
            <person name="Zhao H."/>
            <person name="Xu D."/>
            <person name="Zhang Y."/>
        </authorList>
    </citation>
    <scope>NUCLEOTIDE SEQUENCE [LARGE SCALE GENOMIC DNA]</scope>
    <source>
        <strain evidence="2">cv. Niubang</strain>
    </source>
</reference>
<organism evidence="1 2">
    <name type="scientific">Arctium lappa</name>
    <name type="common">Greater burdock</name>
    <name type="synonym">Lappa major</name>
    <dbReference type="NCBI Taxonomy" id="4217"/>
    <lineage>
        <taxon>Eukaryota</taxon>
        <taxon>Viridiplantae</taxon>
        <taxon>Streptophyta</taxon>
        <taxon>Embryophyta</taxon>
        <taxon>Tracheophyta</taxon>
        <taxon>Spermatophyta</taxon>
        <taxon>Magnoliopsida</taxon>
        <taxon>eudicotyledons</taxon>
        <taxon>Gunneridae</taxon>
        <taxon>Pentapetalae</taxon>
        <taxon>asterids</taxon>
        <taxon>campanulids</taxon>
        <taxon>Asterales</taxon>
        <taxon>Asteraceae</taxon>
        <taxon>Carduoideae</taxon>
        <taxon>Cardueae</taxon>
        <taxon>Arctiinae</taxon>
        <taxon>Arctium</taxon>
    </lineage>
</organism>
<proteinExistence type="predicted"/>
<accession>A0ACB8XDW3</accession>
<evidence type="ECO:0000313" key="1">
    <source>
        <dbReference type="EMBL" id="KAI3664996.1"/>
    </source>
</evidence>